<dbReference type="AlphaFoldDB" id="A0A268EIB5"/>
<dbReference type="CDD" id="cd01335">
    <property type="entry name" value="Radical_SAM"/>
    <property type="match status" value="1"/>
</dbReference>
<dbReference type="SFLD" id="SFLDG01063">
    <property type="entry name" value="activating_enzymes__group_1"/>
    <property type="match status" value="1"/>
</dbReference>
<dbReference type="Gene3D" id="3.20.20.70">
    <property type="entry name" value="Aldolase class I"/>
    <property type="match status" value="1"/>
</dbReference>
<evidence type="ECO:0000256" key="6">
    <source>
        <dbReference type="ARBA" id="ARBA00023014"/>
    </source>
</evidence>
<name>A0A268EIB5_9BACL</name>
<dbReference type="RefSeq" id="WP_095267420.1">
    <property type="nucleotide sequence ID" value="NZ_NPBY01000074.1"/>
</dbReference>
<evidence type="ECO:0000256" key="2">
    <source>
        <dbReference type="ARBA" id="ARBA00022485"/>
    </source>
</evidence>
<dbReference type="EC" id="1.97.1.-" evidence="7"/>
<evidence type="ECO:0000256" key="5">
    <source>
        <dbReference type="ARBA" id="ARBA00023004"/>
    </source>
</evidence>
<dbReference type="GO" id="GO:0051539">
    <property type="term" value="F:4 iron, 4 sulfur cluster binding"/>
    <property type="evidence" value="ECO:0007669"/>
    <property type="project" value="UniProtKB-KW"/>
</dbReference>
<dbReference type="InterPro" id="IPR034457">
    <property type="entry name" value="Organic_radical-activating"/>
</dbReference>
<reference evidence="8 9" key="1">
    <citation type="submission" date="2017-07" db="EMBL/GenBank/DDBJ databases">
        <title>Isolation and whole genome analysis of endospore-forming bacteria from heroin.</title>
        <authorList>
            <person name="Kalinowski J."/>
            <person name="Ahrens B."/>
            <person name="Al-Dilaimi A."/>
            <person name="Winkler A."/>
            <person name="Wibberg D."/>
            <person name="Schleenbecker U."/>
            <person name="Ruckert C."/>
            <person name="Wolfel R."/>
            <person name="Grass G."/>
        </authorList>
    </citation>
    <scope>NUCLEOTIDE SEQUENCE [LARGE SCALE GENOMIC DNA]</scope>
    <source>
        <strain evidence="8 9">7537-G1</strain>
    </source>
</reference>
<comment type="cofactor">
    <cofactor evidence="1">
        <name>[4Fe-4S] cluster</name>
        <dbReference type="ChEBI" id="CHEBI:49883"/>
    </cofactor>
</comment>
<evidence type="ECO:0000313" key="9">
    <source>
        <dbReference type="Proteomes" id="UP000215596"/>
    </source>
</evidence>
<dbReference type="InterPro" id="IPR013785">
    <property type="entry name" value="Aldolase_TIM"/>
</dbReference>
<keyword evidence="5" id="KW-0408">Iron</keyword>
<keyword evidence="6" id="KW-0411">Iron-sulfur</keyword>
<evidence type="ECO:0000256" key="7">
    <source>
        <dbReference type="PIRNR" id="PIRNR000368"/>
    </source>
</evidence>
<keyword evidence="7" id="KW-0560">Oxidoreductase</keyword>
<evidence type="ECO:0000256" key="1">
    <source>
        <dbReference type="ARBA" id="ARBA00001966"/>
    </source>
</evidence>
<dbReference type="GO" id="GO:0004748">
    <property type="term" value="F:ribonucleoside-diphosphate reductase activity, thioredoxin disulfide as acceptor"/>
    <property type="evidence" value="ECO:0007669"/>
    <property type="project" value="TreeGrafter"/>
</dbReference>
<comment type="similarity">
    <text evidence="7">Belongs to the organic radical-activating enzymes family.</text>
</comment>
<keyword evidence="2" id="KW-0004">4Fe-4S</keyword>
<dbReference type="SUPFAM" id="SSF102114">
    <property type="entry name" value="Radical SAM enzymes"/>
    <property type="match status" value="1"/>
</dbReference>
<evidence type="ECO:0000256" key="4">
    <source>
        <dbReference type="ARBA" id="ARBA00022723"/>
    </source>
</evidence>
<sequence>MRIHSFTPSTFVNGPGNRAMIHTQGCTLACPGCFNNSTHSKDGGKEVSVPDLIQRIPADVDGVTISGGEPFLQPEDLLELVTELRERVDSIVVFSGFYLREIQKMPLGQKILGQIDVLIDGRFEIENIAQNGVRGSENQTIHLLTERHCREEFEERNVEIIIDNEGKLIMTGFPPEEIRQGIGSLT</sequence>
<dbReference type="SFLD" id="SFLDF00299">
    <property type="entry name" value="anaerobic_ribonucleoside-triph"/>
    <property type="match status" value="1"/>
</dbReference>
<comment type="function">
    <text evidence="7">Activation of anaerobic ribonucleoside-triphosphate reductase under anaerobic conditions by generation of an organic free radical, using S-adenosylmethionine and reduced flavodoxin as cosubstrates to produce 5'-deoxy-adenosine.</text>
</comment>
<dbReference type="GO" id="GO:0043365">
    <property type="term" value="F:[formate-C-acetyltransferase]-activating enzyme activity"/>
    <property type="evidence" value="ECO:0007669"/>
    <property type="project" value="InterPro"/>
</dbReference>
<dbReference type="EMBL" id="NPBY01000074">
    <property type="protein sequence ID" value="PAD72870.1"/>
    <property type="molecule type" value="Genomic_DNA"/>
</dbReference>
<dbReference type="GO" id="GO:0046872">
    <property type="term" value="F:metal ion binding"/>
    <property type="evidence" value="ECO:0007669"/>
    <property type="project" value="UniProtKB-KW"/>
</dbReference>
<evidence type="ECO:0000313" key="8">
    <source>
        <dbReference type="EMBL" id="PAD72870.1"/>
    </source>
</evidence>
<dbReference type="OrthoDB" id="9782387at2"/>
<comment type="caution">
    <text evidence="8">The sequence shown here is derived from an EMBL/GenBank/DDBJ whole genome shotgun (WGS) entry which is preliminary data.</text>
</comment>
<evidence type="ECO:0000256" key="3">
    <source>
        <dbReference type="ARBA" id="ARBA00022691"/>
    </source>
</evidence>
<proteinExistence type="inferred from homology"/>
<accession>A0A268EIB5</accession>
<keyword evidence="3" id="KW-0949">S-adenosyl-L-methionine</keyword>
<dbReference type="Pfam" id="PF13353">
    <property type="entry name" value="Fer4_12"/>
    <property type="match status" value="1"/>
</dbReference>
<dbReference type="PIRSF" id="PIRSF000368">
    <property type="entry name" value="NrdG"/>
    <property type="match status" value="1"/>
</dbReference>
<dbReference type="PANTHER" id="PTHR30352:SF2">
    <property type="entry name" value="ANAEROBIC RIBONUCLEOSIDE-TRIPHOSPHATE REDUCTASE-ACTIVATING PROTEIN"/>
    <property type="match status" value="1"/>
</dbReference>
<dbReference type="Proteomes" id="UP000215596">
    <property type="component" value="Unassembled WGS sequence"/>
</dbReference>
<dbReference type="SFLD" id="SFLDS00029">
    <property type="entry name" value="Radical_SAM"/>
    <property type="match status" value="1"/>
</dbReference>
<dbReference type="PANTHER" id="PTHR30352">
    <property type="entry name" value="PYRUVATE FORMATE-LYASE-ACTIVATING ENZYME"/>
    <property type="match status" value="1"/>
</dbReference>
<dbReference type="SFLD" id="SFLDG01066">
    <property type="entry name" value="organic_radical-activating_enz"/>
    <property type="match status" value="1"/>
</dbReference>
<dbReference type="InterPro" id="IPR058240">
    <property type="entry name" value="rSAM_sf"/>
</dbReference>
<dbReference type="InterPro" id="IPR012837">
    <property type="entry name" value="NrdG"/>
</dbReference>
<keyword evidence="4" id="KW-0479">Metal-binding</keyword>
<protein>
    <recommendedName>
        <fullName evidence="7">Anaerobic ribonucleoside-triphosphate reductase-activating protein</fullName>
        <ecNumber evidence="7">1.97.1.-</ecNumber>
    </recommendedName>
</protein>
<dbReference type="InterPro" id="IPR007197">
    <property type="entry name" value="rSAM"/>
</dbReference>
<organism evidence="8 9">
    <name type="scientific">Paenibacillus campinasensis</name>
    <dbReference type="NCBI Taxonomy" id="66347"/>
    <lineage>
        <taxon>Bacteria</taxon>
        <taxon>Bacillati</taxon>
        <taxon>Bacillota</taxon>
        <taxon>Bacilli</taxon>
        <taxon>Bacillales</taxon>
        <taxon>Paenibacillaceae</taxon>
        <taxon>Paenibacillus</taxon>
    </lineage>
</organism>
<gene>
    <name evidence="8" type="ORF">CHH67_21430</name>
</gene>